<dbReference type="Pfam" id="PF00756">
    <property type="entry name" value="Esterase"/>
    <property type="match status" value="1"/>
</dbReference>
<dbReference type="EMBL" id="SLWS01000024">
    <property type="protein sequence ID" value="TCO44244.1"/>
    <property type="molecule type" value="Genomic_DNA"/>
</dbReference>
<comment type="caution">
    <text evidence="2">The sequence shown here is derived from an EMBL/GenBank/DDBJ whole genome shotgun (WGS) entry which is preliminary data.</text>
</comment>
<dbReference type="RefSeq" id="WP_132126391.1">
    <property type="nucleotide sequence ID" value="NZ_SLWS01000024.1"/>
</dbReference>
<dbReference type="Proteomes" id="UP000295680">
    <property type="component" value="Unassembled WGS sequence"/>
</dbReference>
<dbReference type="GO" id="GO:0016747">
    <property type="term" value="F:acyltransferase activity, transferring groups other than amino-acyl groups"/>
    <property type="evidence" value="ECO:0007669"/>
    <property type="project" value="TreeGrafter"/>
</dbReference>
<keyword evidence="1" id="KW-0812">Transmembrane</keyword>
<evidence type="ECO:0000313" key="3">
    <source>
        <dbReference type="Proteomes" id="UP000295680"/>
    </source>
</evidence>
<sequence length="415" mass="44774">MGEILDWELVHGPVPAVLTALGAVAGLSLLVRRDRRWWLRVVPFVAGVSVLVTVGLNWVVDDLWQPFPDALPLRVLYWVGAAVFAIGLAIAGMPRIRWWRRGTAVLAVLLVIGTATIKINAVYGYYPTLRAALGMPPPNEVAFASINVPAPIMPAHGAVTQVAIPSPESKFPARNAYLYVPPAYQAVPRPSLPVLVLIPGQPGAPQDWVNGGQVADIMDRFAATHNGVAPIVVIPDATGGGMNNPLCADTKAGNAETYLTKDVPAWIRQNLQVVPNRWAVAGFSYGGTCSLQLALRHPDVYPLFVDISGQEEPTLGSRERTIREGFGGDEAAFRRINPADLLATGRFPGTAGVFTVGIFDKQFKPQQRKMLDLSRRAGMDVQSREVTGGHDWRGWSGGLDASMDWLAARMGLVTA</sequence>
<organism evidence="2 3">
    <name type="scientific">Actinocrispum wychmicini</name>
    <dbReference type="NCBI Taxonomy" id="1213861"/>
    <lineage>
        <taxon>Bacteria</taxon>
        <taxon>Bacillati</taxon>
        <taxon>Actinomycetota</taxon>
        <taxon>Actinomycetes</taxon>
        <taxon>Pseudonocardiales</taxon>
        <taxon>Pseudonocardiaceae</taxon>
        <taxon>Actinocrispum</taxon>
    </lineage>
</organism>
<dbReference type="Gene3D" id="3.40.50.1820">
    <property type="entry name" value="alpha/beta hydrolase"/>
    <property type="match status" value="1"/>
</dbReference>
<reference evidence="2 3" key="1">
    <citation type="submission" date="2019-03" db="EMBL/GenBank/DDBJ databases">
        <title>Genomic Encyclopedia of Type Strains, Phase IV (KMG-IV): sequencing the most valuable type-strain genomes for metagenomic binning, comparative biology and taxonomic classification.</title>
        <authorList>
            <person name="Goeker M."/>
        </authorList>
    </citation>
    <scope>NUCLEOTIDE SEQUENCE [LARGE SCALE GENOMIC DNA]</scope>
    <source>
        <strain evidence="2 3">DSM 45934</strain>
    </source>
</reference>
<dbReference type="OrthoDB" id="3723842at2"/>
<accession>A0A4R2IHD7</accession>
<dbReference type="PANTHER" id="PTHR48098">
    <property type="entry name" value="ENTEROCHELIN ESTERASE-RELATED"/>
    <property type="match status" value="1"/>
</dbReference>
<gene>
    <name evidence="2" type="ORF">EV192_12417</name>
</gene>
<feature type="transmembrane region" description="Helical" evidence="1">
    <location>
        <begin position="75"/>
        <end position="93"/>
    </location>
</feature>
<proteinExistence type="predicted"/>
<feature type="transmembrane region" description="Helical" evidence="1">
    <location>
        <begin position="38"/>
        <end position="60"/>
    </location>
</feature>
<dbReference type="InterPro" id="IPR050583">
    <property type="entry name" value="Mycobacterial_A85_antigen"/>
</dbReference>
<dbReference type="SUPFAM" id="SSF53474">
    <property type="entry name" value="alpha/beta-Hydrolases"/>
    <property type="match status" value="1"/>
</dbReference>
<feature type="transmembrane region" description="Helical" evidence="1">
    <location>
        <begin position="105"/>
        <end position="126"/>
    </location>
</feature>
<keyword evidence="3" id="KW-1185">Reference proteome</keyword>
<keyword evidence="1" id="KW-1133">Transmembrane helix</keyword>
<dbReference type="GO" id="GO:0016787">
    <property type="term" value="F:hydrolase activity"/>
    <property type="evidence" value="ECO:0007669"/>
    <property type="project" value="UniProtKB-KW"/>
</dbReference>
<dbReference type="InterPro" id="IPR000801">
    <property type="entry name" value="Esterase-like"/>
</dbReference>
<dbReference type="InterPro" id="IPR029058">
    <property type="entry name" value="AB_hydrolase_fold"/>
</dbReference>
<keyword evidence="2" id="KW-0378">Hydrolase</keyword>
<evidence type="ECO:0000313" key="2">
    <source>
        <dbReference type="EMBL" id="TCO44244.1"/>
    </source>
</evidence>
<dbReference type="PANTHER" id="PTHR48098:SF1">
    <property type="entry name" value="DIACYLGLYCEROL ACYLTRANSFERASE_MYCOLYLTRANSFERASE AG85A"/>
    <property type="match status" value="1"/>
</dbReference>
<feature type="transmembrane region" description="Helical" evidence="1">
    <location>
        <begin position="12"/>
        <end position="31"/>
    </location>
</feature>
<protein>
    <submittedName>
        <fullName evidence="2">S-formylglutathione hydrolase FrmB</fullName>
    </submittedName>
</protein>
<name>A0A4R2IHD7_9PSEU</name>
<evidence type="ECO:0000256" key="1">
    <source>
        <dbReference type="SAM" id="Phobius"/>
    </source>
</evidence>
<keyword evidence="1" id="KW-0472">Membrane</keyword>
<dbReference type="AlphaFoldDB" id="A0A4R2IHD7"/>